<dbReference type="Proteomes" id="UP001230915">
    <property type="component" value="Unassembled WGS sequence"/>
</dbReference>
<dbReference type="RefSeq" id="WP_308864431.1">
    <property type="nucleotide sequence ID" value="NZ_JAVHUL010000019.1"/>
</dbReference>
<sequence length="120" mass="13603">MKTQTYIAAALIFIFSAKFMALEAGGLNLLFSGSDITFVNPHCKKENFPKQGQKKAQFSEADQITSQVIALNSFCTSQFQFDLFSWETNTVEPITIFNDYFTSRFNYLHLDNTSPPPRIA</sequence>
<accession>A0ABU1A1Q1</accession>
<keyword evidence="2" id="KW-1185">Reference proteome</keyword>
<dbReference type="EMBL" id="JAVHUL010000019">
    <property type="protein sequence ID" value="MDQ7917628.1"/>
    <property type="molecule type" value="Genomic_DNA"/>
</dbReference>
<organism evidence="1 2">
    <name type="scientific">Mesonia profundi</name>
    <dbReference type="NCBI Taxonomy" id="3070998"/>
    <lineage>
        <taxon>Bacteria</taxon>
        <taxon>Pseudomonadati</taxon>
        <taxon>Bacteroidota</taxon>
        <taxon>Flavobacteriia</taxon>
        <taxon>Flavobacteriales</taxon>
        <taxon>Flavobacteriaceae</taxon>
        <taxon>Mesonia</taxon>
    </lineage>
</organism>
<name>A0ABU1A1Q1_9FLAO</name>
<evidence type="ECO:0000313" key="1">
    <source>
        <dbReference type="EMBL" id="MDQ7917628.1"/>
    </source>
</evidence>
<gene>
    <name evidence="1" type="ORF">RBU60_08580</name>
</gene>
<evidence type="ECO:0000313" key="2">
    <source>
        <dbReference type="Proteomes" id="UP001230915"/>
    </source>
</evidence>
<comment type="caution">
    <text evidence="1">The sequence shown here is derived from an EMBL/GenBank/DDBJ whole genome shotgun (WGS) entry which is preliminary data.</text>
</comment>
<proteinExistence type="predicted"/>
<reference evidence="1 2" key="1">
    <citation type="submission" date="2023-08" db="EMBL/GenBank/DDBJ databases">
        <title>Mesonia sp. MT50, isolated from deep-sea sediment of the Mariana Trench.</title>
        <authorList>
            <person name="Fu H."/>
        </authorList>
    </citation>
    <scope>NUCLEOTIDE SEQUENCE [LARGE SCALE GENOMIC DNA]</scope>
    <source>
        <strain evidence="1 2">MT50</strain>
    </source>
</reference>
<protein>
    <submittedName>
        <fullName evidence="1">Uncharacterized protein</fullName>
    </submittedName>
</protein>